<dbReference type="GO" id="GO:0044780">
    <property type="term" value="P:bacterial-type flagellum assembly"/>
    <property type="evidence" value="ECO:0007669"/>
    <property type="project" value="InterPro"/>
</dbReference>
<dbReference type="Proteomes" id="UP000639775">
    <property type="component" value="Unassembled WGS sequence"/>
</dbReference>
<keyword evidence="2" id="KW-1185">Reference proteome</keyword>
<sequence length="119" mass="13358">MTDTTAQDLIEKLDKLLETERVALLAGDLETIGELLEQKEDLIDRLNIIQPQNQPALAGLHDKVTCNQALLDGALQGIRKVAARMAAMRRIRRSLETYDKSGQRQTIEGEVLHKVEKRA</sequence>
<name>A0A967BEU6_9RHOB</name>
<reference evidence="1" key="1">
    <citation type="submission" date="2020-03" db="EMBL/GenBank/DDBJ databases">
        <title>Roseovarius gahaiensis sp. nov., isolated from Gahai Saline Lake, China.</title>
        <authorList>
            <person name="Sun X."/>
        </authorList>
    </citation>
    <scope>NUCLEOTIDE SEQUENCE</scope>
    <source>
        <strain evidence="1">GH877</strain>
    </source>
</reference>
<dbReference type="AlphaFoldDB" id="A0A967BEU6"/>
<dbReference type="SUPFAM" id="SSF140566">
    <property type="entry name" value="FlgN-like"/>
    <property type="match status" value="1"/>
</dbReference>
<dbReference type="Gene3D" id="1.20.58.300">
    <property type="entry name" value="FlgN-like"/>
    <property type="match status" value="1"/>
</dbReference>
<accession>A0A967BEU6</accession>
<evidence type="ECO:0000313" key="1">
    <source>
        <dbReference type="EMBL" id="NHQ73198.1"/>
    </source>
</evidence>
<evidence type="ECO:0000313" key="2">
    <source>
        <dbReference type="Proteomes" id="UP000639775"/>
    </source>
</evidence>
<comment type="caution">
    <text evidence="1">The sequence shown here is derived from an EMBL/GenBank/DDBJ whole genome shotgun (WGS) entry which is preliminary data.</text>
</comment>
<proteinExistence type="predicted"/>
<dbReference type="RefSeq" id="WP_167192880.1">
    <property type="nucleotide sequence ID" value="NZ_JAAORB010000002.1"/>
</dbReference>
<protein>
    <recommendedName>
        <fullName evidence="3">FlgN protein</fullName>
    </recommendedName>
</protein>
<dbReference type="InterPro" id="IPR036679">
    <property type="entry name" value="FlgN-like_sf"/>
</dbReference>
<evidence type="ECO:0008006" key="3">
    <source>
        <dbReference type="Google" id="ProtNLM"/>
    </source>
</evidence>
<gene>
    <name evidence="1" type="ORF">HAT86_01805</name>
</gene>
<organism evidence="1 2">
    <name type="scientific">Roseovarius gahaiensis</name>
    <dbReference type="NCBI Taxonomy" id="2716691"/>
    <lineage>
        <taxon>Bacteria</taxon>
        <taxon>Pseudomonadati</taxon>
        <taxon>Pseudomonadota</taxon>
        <taxon>Alphaproteobacteria</taxon>
        <taxon>Rhodobacterales</taxon>
        <taxon>Roseobacteraceae</taxon>
        <taxon>Roseovarius</taxon>
    </lineage>
</organism>
<dbReference type="EMBL" id="JAAORB010000002">
    <property type="protein sequence ID" value="NHQ73198.1"/>
    <property type="molecule type" value="Genomic_DNA"/>
</dbReference>